<dbReference type="RefSeq" id="WP_110751154.1">
    <property type="nucleotide sequence ID" value="NZ_QJTF01000008.1"/>
</dbReference>
<protein>
    <submittedName>
        <fullName evidence="1">Uncharacterized protein</fullName>
    </submittedName>
</protein>
<dbReference type="OrthoDB" id="7282689at2"/>
<proteinExistence type="predicted"/>
<evidence type="ECO:0000313" key="2">
    <source>
        <dbReference type="Proteomes" id="UP000247454"/>
    </source>
</evidence>
<dbReference type="EMBL" id="QJTF01000008">
    <property type="protein sequence ID" value="PYE88207.1"/>
    <property type="molecule type" value="Genomic_DNA"/>
</dbReference>
<evidence type="ECO:0000313" key="1">
    <source>
        <dbReference type="EMBL" id="PYE88207.1"/>
    </source>
</evidence>
<keyword evidence="2" id="KW-1185">Reference proteome</keyword>
<reference evidence="1 2" key="1">
    <citation type="submission" date="2018-06" db="EMBL/GenBank/DDBJ databases">
        <title>Genomic Encyclopedia of Type Strains, Phase III (KMG-III): the genomes of soil and plant-associated and newly described type strains.</title>
        <authorList>
            <person name="Whitman W."/>
        </authorList>
    </citation>
    <scope>NUCLEOTIDE SEQUENCE [LARGE SCALE GENOMIC DNA]</scope>
    <source>
        <strain evidence="1 2">ORS 1419</strain>
    </source>
</reference>
<organism evidence="1 2">
    <name type="scientific">Phyllobacterium leguminum</name>
    <dbReference type="NCBI Taxonomy" id="314237"/>
    <lineage>
        <taxon>Bacteria</taxon>
        <taxon>Pseudomonadati</taxon>
        <taxon>Pseudomonadota</taxon>
        <taxon>Alphaproteobacteria</taxon>
        <taxon>Hyphomicrobiales</taxon>
        <taxon>Phyllobacteriaceae</taxon>
        <taxon>Phyllobacterium</taxon>
    </lineage>
</organism>
<gene>
    <name evidence="1" type="ORF">C7477_10878</name>
</gene>
<dbReference type="AlphaFoldDB" id="A0A318T144"/>
<comment type="caution">
    <text evidence="1">The sequence shown here is derived from an EMBL/GenBank/DDBJ whole genome shotgun (WGS) entry which is preliminary data.</text>
</comment>
<sequence length="73" mass="8344">MNDKVENLILEHLRIVRADMSSMKEEMSGMRSEMLIIRQHMAGLLGGQTLHDAEVAGLKVRLDRIEKRLDLAE</sequence>
<dbReference type="Proteomes" id="UP000247454">
    <property type="component" value="Unassembled WGS sequence"/>
</dbReference>
<accession>A0A318T144</accession>
<name>A0A318T144_9HYPH</name>